<dbReference type="EMBL" id="KZ305023">
    <property type="protein sequence ID" value="PIA57000.1"/>
    <property type="molecule type" value="Genomic_DNA"/>
</dbReference>
<feature type="region of interest" description="Disordered" evidence="1">
    <location>
        <begin position="18"/>
        <end position="46"/>
    </location>
</feature>
<keyword evidence="3" id="KW-1185">Reference proteome</keyword>
<dbReference type="Gene3D" id="1.25.40.10">
    <property type="entry name" value="Tetratricopeptide repeat domain"/>
    <property type="match status" value="1"/>
</dbReference>
<evidence type="ECO:0000313" key="2">
    <source>
        <dbReference type="EMBL" id="PIA57000.1"/>
    </source>
</evidence>
<proteinExistence type="predicted"/>
<dbReference type="InParanoid" id="A0A2G5EMQ6"/>
<accession>A0A2G5EMQ6</accession>
<protein>
    <submittedName>
        <fullName evidence="2">Uncharacterized protein</fullName>
    </submittedName>
</protein>
<dbReference type="InterPro" id="IPR011990">
    <property type="entry name" value="TPR-like_helical_dom_sf"/>
</dbReference>
<evidence type="ECO:0000313" key="3">
    <source>
        <dbReference type="Proteomes" id="UP000230069"/>
    </source>
</evidence>
<dbReference type="Proteomes" id="UP000230069">
    <property type="component" value="Unassembled WGS sequence"/>
</dbReference>
<sequence length="302" mass="32945">MLLRSSSTPILNSWIPLTKEPTTPEYDFVPPPPIPTRRKSLSLALPPPSLTTCSSDESLKKMTRALSEDDVKELSVSKKKNHTRVSSISFVEEEAKQDVVRSSLSIERMFTSSGLDRLMVESDESCGVDVNEKVLATLSLGGGNNGCDGGKICGGGGTNSDSNNDGKGNIEAYYQTMIQSNPGNALILGNYAKFLKEVKCDLEKAEEYCGRAILANPSDGNVLSLYADIIWQTHKDASRAESYFDQAVQAAPDDCNVLASYARFLWDAEEDDEERVDDHGTNIHNNTLHSNFFHGNPLTAAS</sequence>
<dbReference type="OrthoDB" id="439046at2759"/>
<dbReference type="PANTHER" id="PTHR26312:SF168">
    <property type="entry name" value="OS06G0606700 PROTEIN"/>
    <property type="match status" value="1"/>
</dbReference>
<reference evidence="2 3" key="1">
    <citation type="submission" date="2017-09" db="EMBL/GenBank/DDBJ databases">
        <title>WGS assembly of Aquilegia coerulea Goldsmith.</title>
        <authorList>
            <person name="Hodges S."/>
            <person name="Kramer E."/>
            <person name="Nordborg M."/>
            <person name="Tomkins J."/>
            <person name="Borevitz J."/>
            <person name="Derieg N."/>
            <person name="Yan J."/>
            <person name="Mihaltcheva S."/>
            <person name="Hayes R.D."/>
            <person name="Rokhsar D."/>
        </authorList>
    </citation>
    <scope>NUCLEOTIDE SEQUENCE [LARGE SCALE GENOMIC DNA]</scope>
    <source>
        <strain evidence="3">cv. Goldsmith</strain>
    </source>
</reference>
<dbReference type="PANTHER" id="PTHR26312">
    <property type="entry name" value="TETRATRICOPEPTIDE REPEAT PROTEIN 5"/>
    <property type="match status" value="1"/>
</dbReference>
<dbReference type="FunCoup" id="A0A2G5EMQ6">
    <property type="interactions" value="24"/>
</dbReference>
<gene>
    <name evidence="2" type="ORF">AQUCO_00600013v1</name>
</gene>
<dbReference type="AlphaFoldDB" id="A0A2G5EMQ6"/>
<name>A0A2G5EMQ6_AQUCA</name>
<organism evidence="2 3">
    <name type="scientific">Aquilegia coerulea</name>
    <name type="common">Rocky mountain columbine</name>
    <dbReference type="NCBI Taxonomy" id="218851"/>
    <lineage>
        <taxon>Eukaryota</taxon>
        <taxon>Viridiplantae</taxon>
        <taxon>Streptophyta</taxon>
        <taxon>Embryophyta</taxon>
        <taxon>Tracheophyta</taxon>
        <taxon>Spermatophyta</taxon>
        <taxon>Magnoliopsida</taxon>
        <taxon>Ranunculales</taxon>
        <taxon>Ranunculaceae</taxon>
        <taxon>Thalictroideae</taxon>
        <taxon>Aquilegia</taxon>
    </lineage>
</organism>
<dbReference type="SUPFAM" id="SSF48452">
    <property type="entry name" value="TPR-like"/>
    <property type="match status" value="1"/>
</dbReference>
<evidence type="ECO:0000256" key="1">
    <source>
        <dbReference type="SAM" id="MobiDB-lite"/>
    </source>
</evidence>